<reference evidence="2 3" key="1">
    <citation type="submission" date="2017-09" db="EMBL/GenBank/DDBJ databases">
        <title>Depth-based differentiation of microbial function through sediment-hosted aquifers and enrichment of novel symbionts in the deep terrestrial subsurface.</title>
        <authorList>
            <person name="Probst A.J."/>
            <person name="Ladd B."/>
            <person name="Jarett J.K."/>
            <person name="Geller-Mcgrath D.E."/>
            <person name="Sieber C.M."/>
            <person name="Emerson J.B."/>
            <person name="Anantharaman K."/>
            <person name="Thomas B.C."/>
            <person name="Malmstrom R."/>
            <person name="Stieglmeier M."/>
            <person name="Klingl A."/>
            <person name="Woyke T."/>
            <person name="Ryan C.M."/>
            <person name="Banfield J.F."/>
        </authorList>
    </citation>
    <scope>NUCLEOTIDE SEQUENCE [LARGE SCALE GENOMIC DNA]</scope>
    <source>
        <strain evidence="2">CG23_combo_of_CG06-09_8_20_14_all_40_23</strain>
    </source>
</reference>
<evidence type="ECO:0000256" key="1">
    <source>
        <dbReference type="SAM" id="Phobius"/>
    </source>
</evidence>
<keyword evidence="1" id="KW-0812">Transmembrane</keyword>
<dbReference type="EMBL" id="PCSH01000177">
    <property type="protein sequence ID" value="PIP39346.1"/>
    <property type="molecule type" value="Genomic_DNA"/>
</dbReference>
<comment type="caution">
    <text evidence="2">The sequence shown here is derived from an EMBL/GenBank/DDBJ whole genome shotgun (WGS) entry which is preliminary data.</text>
</comment>
<evidence type="ECO:0000313" key="3">
    <source>
        <dbReference type="Proteomes" id="UP000231067"/>
    </source>
</evidence>
<keyword evidence="1" id="KW-0472">Membrane</keyword>
<dbReference type="AlphaFoldDB" id="A0A2H0A1P6"/>
<dbReference type="Proteomes" id="UP000231067">
    <property type="component" value="Unassembled WGS sequence"/>
</dbReference>
<gene>
    <name evidence="2" type="ORF">COX18_10410</name>
</gene>
<organism evidence="2 3">
    <name type="scientific">Candidatus Desantisbacteria bacterium CG23_combo_of_CG06-09_8_20_14_all_40_23</name>
    <dbReference type="NCBI Taxonomy" id="1974550"/>
    <lineage>
        <taxon>Bacteria</taxon>
        <taxon>Candidatus Desantisiibacteriota</taxon>
    </lineage>
</organism>
<sequence>MALPIVFLMYASRIIPIVVRVGTALSRFIIKNPKILGSAISVQAISAAIQSHESSEKEKIEIVNEIGKENPQLRRDLIKNIFHPDTNILSNIAPYLIILLIIYLIIKK</sequence>
<keyword evidence="1" id="KW-1133">Transmembrane helix</keyword>
<protein>
    <submittedName>
        <fullName evidence="2">Uncharacterized protein</fullName>
    </submittedName>
</protein>
<accession>A0A2H0A1P6</accession>
<proteinExistence type="predicted"/>
<name>A0A2H0A1P6_9BACT</name>
<feature type="transmembrane region" description="Helical" evidence="1">
    <location>
        <begin position="88"/>
        <end position="106"/>
    </location>
</feature>
<evidence type="ECO:0000313" key="2">
    <source>
        <dbReference type="EMBL" id="PIP39346.1"/>
    </source>
</evidence>